<dbReference type="AlphaFoldDB" id="A0A397SDL2"/>
<dbReference type="EMBL" id="QKYT01000558">
    <property type="protein sequence ID" value="RIA83592.1"/>
    <property type="molecule type" value="Genomic_DNA"/>
</dbReference>
<proteinExistence type="predicted"/>
<gene>
    <name evidence="1" type="ORF">C1645_785972</name>
</gene>
<dbReference type="Gene3D" id="1.10.510.10">
    <property type="entry name" value="Transferase(Phosphotransferase) domain 1"/>
    <property type="match status" value="1"/>
</dbReference>
<sequence length="100" mass="11766">APKCYIDLMKRCLDSNPNNRPNATDIYELIESFYKSYTYAKSESFTIEIKKQFKEAEDYRKLHLSTFKKTKQHPQAIYISRSINLITPKYINSECLDCGI</sequence>
<name>A0A397SDL2_9GLOM</name>
<accession>A0A397SDL2</accession>
<evidence type="ECO:0000313" key="2">
    <source>
        <dbReference type="Proteomes" id="UP000265703"/>
    </source>
</evidence>
<feature type="non-terminal residue" evidence="1">
    <location>
        <position position="1"/>
    </location>
</feature>
<comment type="caution">
    <text evidence="1">The sequence shown here is derived from an EMBL/GenBank/DDBJ whole genome shotgun (WGS) entry which is preliminary data.</text>
</comment>
<protein>
    <recommendedName>
        <fullName evidence="3">Serine-threonine/tyrosine-protein kinase catalytic domain-containing protein</fullName>
    </recommendedName>
</protein>
<keyword evidence="2" id="KW-1185">Reference proteome</keyword>
<dbReference type="SUPFAM" id="SSF56112">
    <property type="entry name" value="Protein kinase-like (PK-like)"/>
    <property type="match status" value="1"/>
</dbReference>
<evidence type="ECO:0008006" key="3">
    <source>
        <dbReference type="Google" id="ProtNLM"/>
    </source>
</evidence>
<evidence type="ECO:0000313" key="1">
    <source>
        <dbReference type="EMBL" id="RIA83592.1"/>
    </source>
</evidence>
<dbReference type="Proteomes" id="UP000265703">
    <property type="component" value="Unassembled WGS sequence"/>
</dbReference>
<dbReference type="OrthoDB" id="2442502at2759"/>
<dbReference type="InterPro" id="IPR011009">
    <property type="entry name" value="Kinase-like_dom_sf"/>
</dbReference>
<organism evidence="1 2">
    <name type="scientific">Glomus cerebriforme</name>
    <dbReference type="NCBI Taxonomy" id="658196"/>
    <lineage>
        <taxon>Eukaryota</taxon>
        <taxon>Fungi</taxon>
        <taxon>Fungi incertae sedis</taxon>
        <taxon>Mucoromycota</taxon>
        <taxon>Glomeromycotina</taxon>
        <taxon>Glomeromycetes</taxon>
        <taxon>Glomerales</taxon>
        <taxon>Glomeraceae</taxon>
        <taxon>Glomus</taxon>
    </lineage>
</organism>
<reference evidence="1 2" key="1">
    <citation type="submission" date="2018-06" db="EMBL/GenBank/DDBJ databases">
        <title>Comparative genomics reveals the genomic features of Rhizophagus irregularis, R. cerebriforme, R. diaphanum and Gigaspora rosea, and their symbiotic lifestyle signature.</title>
        <authorList>
            <person name="Morin E."/>
            <person name="San Clemente H."/>
            <person name="Chen E.C.H."/>
            <person name="De La Providencia I."/>
            <person name="Hainaut M."/>
            <person name="Kuo A."/>
            <person name="Kohler A."/>
            <person name="Murat C."/>
            <person name="Tang N."/>
            <person name="Roy S."/>
            <person name="Loubradou J."/>
            <person name="Henrissat B."/>
            <person name="Grigoriev I.V."/>
            <person name="Corradi N."/>
            <person name="Roux C."/>
            <person name="Martin F.M."/>
        </authorList>
    </citation>
    <scope>NUCLEOTIDE SEQUENCE [LARGE SCALE GENOMIC DNA]</scope>
    <source>
        <strain evidence="1 2">DAOM 227022</strain>
    </source>
</reference>